<organism evidence="9 10">
    <name type="scientific">Symbiodinium microadriaticum</name>
    <name type="common">Dinoflagellate</name>
    <name type="synonym">Zooxanthella microadriatica</name>
    <dbReference type="NCBI Taxonomy" id="2951"/>
    <lineage>
        <taxon>Eukaryota</taxon>
        <taxon>Sar</taxon>
        <taxon>Alveolata</taxon>
        <taxon>Dinophyceae</taxon>
        <taxon>Suessiales</taxon>
        <taxon>Symbiodiniaceae</taxon>
        <taxon>Symbiodinium</taxon>
    </lineage>
</organism>
<evidence type="ECO:0000313" key="9">
    <source>
        <dbReference type="EMBL" id="OLQ14545.1"/>
    </source>
</evidence>
<dbReference type="InterPro" id="IPR050818">
    <property type="entry name" value="KCNH_animal-type"/>
</dbReference>
<proteinExistence type="predicted"/>
<dbReference type="OMA" id="ILATEYI"/>
<dbReference type="SUPFAM" id="SSF81324">
    <property type="entry name" value="Voltage-gated potassium channels"/>
    <property type="match status" value="1"/>
</dbReference>
<dbReference type="GO" id="GO:0005249">
    <property type="term" value="F:voltage-gated potassium channel activity"/>
    <property type="evidence" value="ECO:0007669"/>
    <property type="project" value="TreeGrafter"/>
</dbReference>
<gene>
    <name evidence="9" type="primary">eag</name>
    <name evidence="9" type="ORF">AK812_SmicGene1290</name>
</gene>
<evidence type="ECO:0000256" key="1">
    <source>
        <dbReference type="ARBA" id="ARBA00004141"/>
    </source>
</evidence>
<evidence type="ECO:0000313" key="10">
    <source>
        <dbReference type="Proteomes" id="UP000186817"/>
    </source>
</evidence>
<sequence length="537" mass="62049">MIELISSLRNVVWDVFGAMFVLYDCFVIPLRVFNPPVTPLWVLVEWLGIIYWTINIPVTLTLGYVVDGEAIMDPYSIFMHYLKTWFAVDAMVLPFDWTFAIMDIAESGAGTDGEVVKLLRILRLVRTARLIRLLKLKWILEAIDDAFESEMAGIWVKIFKMVLLLLAINHLIACVWFLLASTNPADDTWLVQEGYDTVNWDYQYATAFHWSITQFTPAGMEVQPHNMTERTFTIAVVVFALVGFSYVVGSITGSLAQLRSMSEHAVKEFWRLRLFLKRHKVPPPLALRIKRFVEFEFQRQQKMMPLETVGVLKLLSEQMMSELQAAINIPHMTVHPLFELLRDKSSLVMHRICNTALGHKQLAPGDILFMPGEQASCMYFLTTGRLWYRRLSVEPPNGEEIKDEPRGEWVEADEDWITEPGIWLAEWEHLGSATATRPSSVIKLRSENLYEVIKQCPPSFWRFLKEYATRFCNWLDNTDFEDLSDIFQGDKNSDLIQSFIPQQGEVKPPQKESPTSENFFGNRLRRMSHVFTARADD</sequence>
<keyword evidence="6 7" id="KW-0472">Membrane</keyword>
<dbReference type="Gene3D" id="2.60.120.10">
    <property type="entry name" value="Jelly Rolls"/>
    <property type="match status" value="1"/>
</dbReference>
<dbReference type="OrthoDB" id="421226at2759"/>
<keyword evidence="5" id="KW-0406">Ion transport</keyword>
<dbReference type="PANTHER" id="PTHR10217:SF435">
    <property type="entry name" value="POTASSIUM VOLTAGE-GATED CHANNEL PROTEIN EAG"/>
    <property type="match status" value="1"/>
</dbReference>
<dbReference type="PANTHER" id="PTHR10217">
    <property type="entry name" value="VOLTAGE AND LIGAND GATED POTASSIUM CHANNEL"/>
    <property type="match status" value="1"/>
</dbReference>
<dbReference type="InterPro" id="IPR014710">
    <property type="entry name" value="RmlC-like_jellyroll"/>
</dbReference>
<name>A0A1Q9F4C6_SYMMI</name>
<dbReference type="InterPro" id="IPR000595">
    <property type="entry name" value="cNMP-bd_dom"/>
</dbReference>
<protein>
    <submittedName>
        <fullName evidence="9">Potassium voltage-gated channel protein eag</fullName>
    </submittedName>
</protein>
<feature type="domain" description="Ion transport" evidence="8">
    <location>
        <begin position="12"/>
        <end position="261"/>
    </location>
</feature>
<evidence type="ECO:0000256" key="6">
    <source>
        <dbReference type="ARBA" id="ARBA00023136"/>
    </source>
</evidence>
<evidence type="ECO:0000256" key="2">
    <source>
        <dbReference type="ARBA" id="ARBA00022448"/>
    </source>
</evidence>
<comment type="subcellular location">
    <subcellularLocation>
        <location evidence="1">Membrane</location>
        <topology evidence="1">Multi-pass membrane protein</topology>
    </subcellularLocation>
</comment>
<dbReference type="GO" id="GO:0042391">
    <property type="term" value="P:regulation of membrane potential"/>
    <property type="evidence" value="ECO:0007669"/>
    <property type="project" value="TreeGrafter"/>
</dbReference>
<reference evidence="9 10" key="1">
    <citation type="submission" date="2016-02" db="EMBL/GenBank/DDBJ databases">
        <title>Genome analysis of coral dinoflagellate symbionts highlights evolutionary adaptations to a symbiotic lifestyle.</title>
        <authorList>
            <person name="Aranda M."/>
            <person name="Li Y."/>
            <person name="Liew Y.J."/>
            <person name="Baumgarten S."/>
            <person name="Simakov O."/>
            <person name="Wilson M."/>
            <person name="Piel J."/>
            <person name="Ashoor H."/>
            <person name="Bougouffa S."/>
            <person name="Bajic V.B."/>
            <person name="Ryu T."/>
            <person name="Ravasi T."/>
            <person name="Bayer T."/>
            <person name="Micklem G."/>
            <person name="Kim H."/>
            <person name="Bhak J."/>
            <person name="Lajeunesse T.C."/>
            <person name="Voolstra C.R."/>
        </authorList>
    </citation>
    <scope>NUCLEOTIDE SEQUENCE [LARGE SCALE GENOMIC DNA]</scope>
    <source>
        <strain evidence="9 10">CCMP2467</strain>
    </source>
</reference>
<comment type="caution">
    <text evidence="9">The sequence shown here is derived from an EMBL/GenBank/DDBJ whole genome shotgun (WGS) entry which is preliminary data.</text>
</comment>
<dbReference type="Pfam" id="PF00520">
    <property type="entry name" value="Ion_trans"/>
    <property type="match status" value="1"/>
</dbReference>
<evidence type="ECO:0000256" key="5">
    <source>
        <dbReference type="ARBA" id="ARBA00023065"/>
    </source>
</evidence>
<feature type="transmembrane region" description="Helical" evidence="7">
    <location>
        <begin position="46"/>
        <end position="66"/>
    </location>
</feature>
<dbReference type="Gene3D" id="1.10.287.70">
    <property type="match status" value="1"/>
</dbReference>
<keyword evidence="3 7" id="KW-0812">Transmembrane</keyword>
<evidence type="ECO:0000256" key="4">
    <source>
        <dbReference type="ARBA" id="ARBA00022989"/>
    </source>
</evidence>
<keyword evidence="4 7" id="KW-1133">Transmembrane helix</keyword>
<evidence type="ECO:0000256" key="7">
    <source>
        <dbReference type="SAM" id="Phobius"/>
    </source>
</evidence>
<dbReference type="CDD" id="cd00038">
    <property type="entry name" value="CAP_ED"/>
    <property type="match status" value="1"/>
</dbReference>
<dbReference type="InterPro" id="IPR005821">
    <property type="entry name" value="Ion_trans_dom"/>
</dbReference>
<feature type="transmembrane region" description="Helical" evidence="7">
    <location>
        <begin position="158"/>
        <end position="179"/>
    </location>
</feature>
<feature type="transmembrane region" description="Helical" evidence="7">
    <location>
        <begin position="232"/>
        <end position="256"/>
    </location>
</feature>
<keyword evidence="10" id="KW-1185">Reference proteome</keyword>
<accession>A0A1Q9F4C6</accession>
<keyword evidence="2" id="KW-0813">Transport</keyword>
<dbReference type="InterPro" id="IPR018490">
    <property type="entry name" value="cNMP-bd_dom_sf"/>
</dbReference>
<dbReference type="EMBL" id="LSRX01000014">
    <property type="protein sequence ID" value="OLQ14545.1"/>
    <property type="molecule type" value="Genomic_DNA"/>
</dbReference>
<dbReference type="Proteomes" id="UP000186817">
    <property type="component" value="Unassembled WGS sequence"/>
</dbReference>
<dbReference type="GO" id="GO:0005886">
    <property type="term" value="C:plasma membrane"/>
    <property type="evidence" value="ECO:0007669"/>
    <property type="project" value="TreeGrafter"/>
</dbReference>
<dbReference type="SUPFAM" id="SSF51206">
    <property type="entry name" value="cAMP-binding domain-like"/>
    <property type="match status" value="1"/>
</dbReference>
<dbReference type="AlphaFoldDB" id="A0A1Q9F4C6"/>
<evidence type="ECO:0000256" key="3">
    <source>
        <dbReference type="ARBA" id="ARBA00022692"/>
    </source>
</evidence>
<feature type="transmembrane region" description="Helical" evidence="7">
    <location>
        <begin position="12"/>
        <end position="34"/>
    </location>
</feature>
<evidence type="ECO:0000259" key="8">
    <source>
        <dbReference type="Pfam" id="PF00520"/>
    </source>
</evidence>